<reference evidence="1 2" key="1">
    <citation type="submission" date="2018-06" db="EMBL/GenBank/DDBJ databases">
        <title>Genomic Encyclopedia of Type Strains, Phase III (KMG-III): the genomes of soil and plant-associated and newly described type strains.</title>
        <authorList>
            <person name="Whitman W."/>
        </authorList>
    </citation>
    <scope>NUCLEOTIDE SEQUENCE [LARGE SCALE GENOMIC DNA]</scope>
    <source>
        <strain evidence="1 2">CECT 7342</strain>
    </source>
</reference>
<accession>A0ABX9GEW3</accession>
<dbReference type="EMBL" id="QNRM01000002">
    <property type="protein sequence ID" value="RBP22618.1"/>
    <property type="molecule type" value="Genomic_DNA"/>
</dbReference>
<organism evidence="1 2">
    <name type="scientific">Achromobacter marplatensis</name>
    <dbReference type="NCBI Taxonomy" id="470868"/>
    <lineage>
        <taxon>Bacteria</taxon>
        <taxon>Pseudomonadati</taxon>
        <taxon>Pseudomonadota</taxon>
        <taxon>Betaproteobacteria</taxon>
        <taxon>Burkholderiales</taxon>
        <taxon>Alcaligenaceae</taxon>
        <taxon>Achromobacter</taxon>
    </lineage>
</organism>
<evidence type="ECO:0000313" key="2">
    <source>
        <dbReference type="Proteomes" id="UP000252124"/>
    </source>
</evidence>
<sequence length="68" mass="7371">MIDSMIQLVEDCEAAAIKAGVIDAQDSKSRLALRKKLLATFTSTSTEVREQVLFSRVPMAGDSLGNRS</sequence>
<comment type="caution">
    <text evidence="1">The sequence shown here is derived from an EMBL/GenBank/DDBJ whole genome shotgun (WGS) entry which is preliminary data.</text>
</comment>
<dbReference type="GeneID" id="99730881"/>
<gene>
    <name evidence="1" type="ORF">DFP87_102360</name>
</gene>
<keyword evidence="2" id="KW-1185">Reference proteome</keyword>
<evidence type="ECO:0000313" key="1">
    <source>
        <dbReference type="EMBL" id="RBP22618.1"/>
    </source>
</evidence>
<proteinExistence type="predicted"/>
<name>A0ABX9GEW3_9BURK</name>
<protein>
    <submittedName>
        <fullName evidence="1">Uncharacterized protein</fullName>
    </submittedName>
</protein>
<dbReference type="Proteomes" id="UP000252124">
    <property type="component" value="Unassembled WGS sequence"/>
</dbReference>
<dbReference type="RefSeq" id="WP_088587834.1">
    <property type="nucleotide sequence ID" value="NZ_CADIJU010000004.1"/>
</dbReference>